<gene>
    <name evidence="1" type="ORF">DOTSEDRAFT_132699</name>
</gene>
<name>M2WLQ8_DOTSN</name>
<dbReference type="eggNOG" id="ENOG502RN08">
    <property type="taxonomic scope" value="Eukaryota"/>
</dbReference>
<dbReference type="EMBL" id="KB446540">
    <property type="protein sequence ID" value="EME42968.1"/>
    <property type="molecule type" value="Genomic_DNA"/>
</dbReference>
<sequence length="102" mass="11317">QKTYNTGDSHVVTHRSTSPAVNCLYMGERTGSLILSYLWSYVLVTTKSKLILIRRIDVLLYPGLNHSERQNGLGVQDGYIMVIGKPPEGHGDPPCVRAHLPD</sequence>
<dbReference type="Proteomes" id="UP000016933">
    <property type="component" value="Unassembled WGS sequence"/>
</dbReference>
<dbReference type="AlphaFoldDB" id="M2WLQ8"/>
<feature type="non-terminal residue" evidence="1">
    <location>
        <position position="1"/>
    </location>
</feature>
<dbReference type="HOGENOM" id="CLU_2284062_0_0_1"/>
<proteinExistence type="predicted"/>
<protein>
    <submittedName>
        <fullName evidence="1">Uncharacterized protein</fullName>
    </submittedName>
</protein>
<reference evidence="1 2" key="2">
    <citation type="journal article" date="2012" name="PLoS Pathog.">
        <title>Diverse lifestyles and strategies of plant pathogenesis encoded in the genomes of eighteen Dothideomycetes fungi.</title>
        <authorList>
            <person name="Ohm R.A."/>
            <person name="Feau N."/>
            <person name="Henrissat B."/>
            <person name="Schoch C.L."/>
            <person name="Horwitz B.A."/>
            <person name="Barry K.W."/>
            <person name="Condon B.J."/>
            <person name="Copeland A.C."/>
            <person name="Dhillon B."/>
            <person name="Glaser F."/>
            <person name="Hesse C.N."/>
            <person name="Kosti I."/>
            <person name="LaButti K."/>
            <person name="Lindquist E.A."/>
            <person name="Lucas S."/>
            <person name="Salamov A.A."/>
            <person name="Bradshaw R.E."/>
            <person name="Ciuffetti L."/>
            <person name="Hamelin R.C."/>
            <person name="Kema G.H.J."/>
            <person name="Lawrence C."/>
            <person name="Scott J.A."/>
            <person name="Spatafora J.W."/>
            <person name="Turgeon B.G."/>
            <person name="de Wit P.J.G.M."/>
            <person name="Zhong S."/>
            <person name="Goodwin S.B."/>
            <person name="Grigoriev I.V."/>
        </authorList>
    </citation>
    <scope>NUCLEOTIDE SEQUENCE [LARGE SCALE GENOMIC DNA]</scope>
    <source>
        <strain evidence="2">NZE10 / CBS 128990</strain>
    </source>
</reference>
<keyword evidence="2" id="KW-1185">Reference proteome</keyword>
<dbReference type="OrthoDB" id="3763505at2759"/>
<evidence type="ECO:0000313" key="2">
    <source>
        <dbReference type="Proteomes" id="UP000016933"/>
    </source>
</evidence>
<evidence type="ECO:0000313" key="1">
    <source>
        <dbReference type="EMBL" id="EME42968.1"/>
    </source>
</evidence>
<reference evidence="2" key="1">
    <citation type="journal article" date="2012" name="PLoS Genet.">
        <title>The genomes of the fungal plant pathogens Cladosporium fulvum and Dothistroma septosporum reveal adaptation to different hosts and lifestyles but also signatures of common ancestry.</title>
        <authorList>
            <person name="de Wit P.J.G.M."/>
            <person name="van der Burgt A."/>
            <person name="Oekmen B."/>
            <person name="Stergiopoulos I."/>
            <person name="Abd-Elsalam K.A."/>
            <person name="Aerts A.L."/>
            <person name="Bahkali A.H."/>
            <person name="Beenen H.G."/>
            <person name="Chettri P."/>
            <person name="Cox M.P."/>
            <person name="Datema E."/>
            <person name="de Vries R.P."/>
            <person name="Dhillon B."/>
            <person name="Ganley A.R."/>
            <person name="Griffiths S.A."/>
            <person name="Guo Y."/>
            <person name="Hamelin R.C."/>
            <person name="Henrissat B."/>
            <person name="Kabir M.S."/>
            <person name="Jashni M.K."/>
            <person name="Kema G."/>
            <person name="Klaubauf S."/>
            <person name="Lapidus A."/>
            <person name="Levasseur A."/>
            <person name="Lindquist E."/>
            <person name="Mehrabi R."/>
            <person name="Ohm R.A."/>
            <person name="Owen T.J."/>
            <person name="Salamov A."/>
            <person name="Schwelm A."/>
            <person name="Schijlen E."/>
            <person name="Sun H."/>
            <person name="van den Burg H.A."/>
            <person name="van Ham R.C.H.J."/>
            <person name="Zhang S."/>
            <person name="Goodwin S.B."/>
            <person name="Grigoriev I.V."/>
            <person name="Collemare J."/>
            <person name="Bradshaw R.E."/>
        </authorList>
    </citation>
    <scope>NUCLEOTIDE SEQUENCE [LARGE SCALE GENOMIC DNA]</scope>
    <source>
        <strain evidence="2">NZE10 / CBS 128990</strain>
    </source>
</reference>
<organism evidence="1 2">
    <name type="scientific">Dothistroma septosporum (strain NZE10 / CBS 128990)</name>
    <name type="common">Red band needle blight fungus</name>
    <name type="synonym">Mycosphaerella pini</name>
    <dbReference type="NCBI Taxonomy" id="675120"/>
    <lineage>
        <taxon>Eukaryota</taxon>
        <taxon>Fungi</taxon>
        <taxon>Dikarya</taxon>
        <taxon>Ascomycota</taxon>
        <taxon>Pezizomycotina</taxon>
        <taxon>Dothideomycetes</taxon>
        <taxon>Dothideomycetidae</taxon>
        <taxon>Mycosphaerellales</taxon>
        <taxon>Mycosphaerellaceae</taxon>
        <taxon>Dothistroma</taxon>
    </lineage>
</organism>
<accession>M2WLQ8</accession>